<proteinExistence type="predicted"/>
<dbReference type="SUPFAM" id="SSF53649">
    <property type="entry name" value="Alkaline phosphatase-like"/>
    <property type="match status" value="1"/>
</dbReference>
<evidence type="ECO:0000313" key="4">
    <source>
        <dbReference type="Proteomes" id="UP000029736"/>
    </source>
</evidence>
<dbReference type="EMBL" id="JPOS01000083">
    <property type="protein sequence ID" value="KGE85763.1"/>
    <property type="molecule type" value="Genomic_DNA"/>
</dbReference>
<dbReference type="PROSITE" id="PS51257">
    <property type="entry name" value="PROKAR_LIPOPROTEIN"/>
    <property type="match status" value="1"/>
</dbReference>
<dbReference type="GO" id="GO:0046872">
    <property type="term" value="F:metal ion binding"/>
    <property type="evidence" value="ECO:0007669"/>
    <property type="project" value="UniProtKB-KW"/>
</dbReference>
<dbReference type="STRING" id="1524460.IX84_24265"/>
<evidence type="ECO:0000313" key="3">
    <source>
        <dbReference type="EMBL" id="KGE85763.1"/>
    </source>
</evidence>
<name>A0A098S1R4_9BACT</name>
<evidence type="ECO:0000256" key="2">
    <source>
        <dbReference type="ARBA" id="ARBA00022801"/>
    </source>
</evidence>
<keyword evidence="4" id="KW-1185">Reference proteome</keyword>
<dbReference type="AlphaFoldDB" id="A0A098S1R4"/>
<dbReference type="GO" id="GO:0008484">
    <property type="term" value="F:sulfuric ester hydrolase activity"/>
    <property type="evidence" value="ECO:0007669"/>
    <property type="project" value="TreeGrafter"/>
</dbReference>
<dbReference type="Proteomes" id="UP000029736">
    <property type="component" value="Unassembled WGS sequence"/>
</dbReference>
<dbReference type="PANTHER" id="PTHR45953">
    <property type="entry name" value="IDURONATE 2-SULFATASE"/>
    <property type="match status" value="1"/>
</dbReference>
<comment type="caution">
    <text evidence="3">The sequence shown here is derived from an EMBL/GenBank/DDBJ whole genome shotgun (WGS) entry which is preliminary data.</text>
</comment>
<reference evidence="3 4" key="1">
    <citation type="journal article" date="2014" name="Int. J. Syst. Evol. Microbiol.">
        <title>Phaeodactylibacter xiamenensis gen. nov., sp. nov., a member of the family Saprospiraceae isolated from the marine alga Phaeodactylum tricornutum.</title>
        <authorList>
            <person name="Chen Z.Jr."/>
            <person name="Lei X."/>
            <person name="Lai Q."/>
            <person name="Li Y."/>
            <person name="Zhang B."/>
            <person name="Zhang J."/>
            <person name="Zhang H."/>
            <person name="Yang L."/>
            <person name="Zheng W."/>
            <person name="Tian Y."/>
            <person name="Yu Z."/>
            <person name="Xu H.Jr."/>
            <person name="Zheng T."/>
        </authorList>
    </citation>
    <scope>NUCLEOTIDE SEQUENCE [LARGE SCALE GENOMIC DNA]</scope>
    <source>
        <strain evidence="3 4">KD52</strain>
    </source>
</reference>
<dbReference type="GO" id="GO:0005737">
    <property type="term" value="C:cytoplasm"/>
    <property type="evidence" value="ECO:0007669"/>
    <property type="project" value="TreeGrafter"/>
</dbReference>
<keyword evidence="1" id="KW-0479">Metal-binding</keyword>
<dbReference type="PANTHER" id="PTHR45953:SF1">
    <property type="entry name" value="IDURONATE 2-SULFATASE"/>
    <property type="match status" value="1"/>
</dbReference>
<dbReference type="InterPro" id="IPR017850">
    <property type="entry name" value="Alkaline_phosphatase_core_sf"/>
</dbReference>
<protein>
    <submittedName>
        <fullName evidence="3">Uncharacterized protein</fullName>
    </submittedName>
</protein>
<sequence>MKRQTCYRLLWPLLLLSVLSSCNKLRNWKYNPPNVLLISVEGLSRALPCYGDTVFQAPNIDRLAMRAIVFEDALAQHPLAEEAMTSIFTGWYPNLFGTIPGEGPYLNSLFPGLESGDYRIAFPGLKSPGKSAYDPIRVAHFANKAALEAPSADGNAGVTEQVFSLWSKYGGDPFFINAHYQMTAFLRDSNQVAYQDALTEADVEVGRLLDQLMDIQEASNTIVILLGVNPMGLPAGDLEREYFKPQYIKVPFLYYDFKQDSSHRVPQLTELRSLFPTLVERCFVDGQQTHACNAPTVQQILDGDFGGIKYADYGRSSSLKYHSLYTPNLLYLSDYEGNRELFRLNGLQTEQLPSDSVLMDSLRYISHRKYTLSTVD</sequence>
<accession>A0A098S1R4</accession>
<gene>
    <name evidence="3" type="ORF">IX84_24265</name>
</gene>
<dbReference type="Gene3D" id="3.40.720.10">
    <property type="entry name" value="Alkaline Phosphatase, subunit A"/>
    <property type="match status" value="2"/>
</dbReference>
<dbReference type="OrthoDB" id="9789742at2"/>
<dbReference type="RefSeq" id="WP_044226477.1">
    <property type="nucleotide sequence ID" value="NZ_JBKAGJ010000002.1"/>
</dbReference>
<keyword evidence="2" id="KW-0378">Hydrolase</keyword>
<evidence type="ECO:0000256" key="1">
    <source>
        <dbReference type="ARBA" id="ARBA00022723"/>
    </source>
</evidence>
<organism evidence="3 4">
    <name type="scientific">Phaeodactylibacter xiamenensis</name>
    <dbReference type="NCBI Taxonomy" id="1524460"/>
    <lineage>
        <taxon>Bacteria</taxon>
        <taxon>Pseudomonadati</taxon>
        <taxon>Bacteroidota</taxon>
        <taxon>Saprospiria</taxon>
        <taxon>Saprospirales</taxon>
        <taxon>Haliscomenobacteraceae</taxon>
        <taxon>Phaeodactylibacter</taxon>
    </lineage>
</organism>